<keyword evidence="7" id="KW-1185">Reference proteome</keyword>
<evidence type="ECO:0000313" key="7">
    <source>
        <dbReference type="Proteomes" id="UP000245942"/>
    </source>
</evidence>
<dbReference type="AlphaFoldDB" id="A0A316U9U2"/>
<protein>
    <submittedName>
        <fullName evidence="6">NAD(P)-binding protein</fullName>
    </submittedName>
</protein>
<feature type="domain" description="NAD-dependent epimerase/dehydratase" evidence="5">
    <location>
        <begin position="28"/>
        <end position="217"/>
    </location>
</feature>
<evidence type="ECO:0000313" key="6">
    <source>
        <dbReference type="EMBL" id="PWN21251.1"/>
    </source>
</evidence>
<dbReference type="RefSeq" id="XP_025348411.1">
    <property type="nucleotide sequence ID" value="XM_025490255.1"/>
</dbReference>
<dbReference type="Pfam" id="PF01370">
    <property type="entry name" value="Epimerase"/>
    <property type="match status" value="1"/>
</dbReference>
<keyword evidence="2" id="KW-0560">Oxidoreductase</keyword>
<feature type="region of interest" description="Disordered" evidence="4">
    <location>
        <begin position="1"/>
        <end position="33"/>
    </location>
</feature>
<dbReference type="Proteomes" id="UP000245942">
    <property type="component" value="Unassembled WGS sequence"/>
</dbReference>
<dbReference type="PANTHER" id="PTHR43103">
    <property type="entry name" value="NUCLEOSIDE-DIPHOSPHATE-SUGAR EPIMERASE"/>
    <property type="match status" value="1"/>
</dbReference>
<evidence type="ECO:0000256" key="3">
    <source>
        <dbReference type="ARBA" id="ARBA00023027"/>
    </source>
</evidence>
<sequence length="319" mass="35185">MTAVPSNSEARVALGEAADRKKPPQGRVVVTGGSGKLGRATVQHLSDAGYEVINFDTRRPPGAAEDGKTGLNGAYRLVEVELSDMGQVLEALLEIDMAYSGVDAIVHLAAMPSPGQSASSRQFMNNVSSTYNILEAARKLKITNVVLASSETLIGIPLLLQQHPKKLPITEETTRAPQSAYSLGKLMGEHLADQYAVWCPESKYMSLRFSNVMLQSEYAGFEDWQKDPSLRYWNCWGYIDARDGASAIHAALVKKTTGHHQYLVANSNTCMRTSNTELIKATFPNTPYEPVNKDDPNETLLSIEKARHELNWTPKYNWK</sequence>
<dbReference type="InterPro" id="IPR001509">
    <property type="entry name" value="Epimerase_deHydtase"/>
</dbReference>
<dbReference type="SUPFAM" id="SSF51735">
    <property type="entry name" value="NAD(P)-binding Rossmann-fold domains"/>
    <property type="match status" value="1"/>
</dbReference>
<reference evidence="6 7" key="1">
    <citation type="journal article" date="2018" name="Mol. Biol. Evol.">
        <title>Broad Genomic Sampling Reveals a Smut Pathogenic Ancestry of the Fungal Clade Ustilaginomycotina.</title>
        <authorList>
            <person name="Kijpornyongpan T."/>
            <person name="Mondo S.J."/>
            <person name="Barry K."/>
            <person name="Sandor L."/>
            <person name="Lee J."/>
            <person name="Lipzen A."/>
            <person name="Pangilinan J."/>
            <person name="LaButti K."/>
            <person name="Hainaut M."/>
            <person name="Henrissat B."/>
            <person name="Grigoriev I.V."/>
            <person name="Spatafora J.W."/>
            <person name="Aime M.C."/>
        </authorList>
    </citation>
    <scope>NUCLEOTIDE SEQUENCE [LARGE SCALE GENOMIC DNA]</scope>
    <source>
        <strain evidence="6 7">MCA 4718</strain>
    </source>
</reference>
<proteinExistence type="inferred from homology"/>
<dbReference type="EMBL" id="KZ819325">
    <property type="protein sequence ID" value="PWN21251.1"/>
    <property type="molecule type" value="Genomic_DNA"/>
</dbReference>
<dbReference type="OrthoDB" id="202470at2759"/>
<evidence type="ECO:0000259" key="5">
    <source>
        <dbReference type="Pfam" id="PF01370"/>
    </source>
</evidence>
<dbReference type="Gene3D" id="3.40.50.720">
    <property type="entry name" value="NAD(P)-binding Rossmann-like Domain"/>
    <property type="match status" value="1"/>
</dbReference>
<dbReference type="GO" id="GO:0016491">
    <property type="term" value="F:oxidoreductase activity"/>
    <property type="evidence" value="ECO:0007669"/>
    <property type="project" value="UniProtKB-KW"/>
</dbReference>
<evidence type="ECO:0000256" key="4">
    <source>
        <dbReference type="SAM" id="MobiDB-lite"/>
    </source>
</evidence>
<dbReference type="STRING" id="1684307.A0A316U9U2"/>
<dbReference type="InterPro" id="IPR036291">
    <property type="entry name" value="NAD(P)-bd_dom_sf"/>
</dbReference>
<gene>
    <name evidence="6" type="ORF">BCV69DRAFT_247636</name>
</gene>
<keyword evidence="3" id="KW-0520">NAD</keyword>
<name>A0A316U9U2_9BASI</name>
<organism evidence="6 7">
    <name type="scientific">Pseudomicrostroma glucosiphilum</name>
    <dbReference type="NCBI Taxonomy" id="1684307"/>
    <lineage>
        <taxon>Eukaryota</taxon>
        <taxon>Fungi</taxon>
        <taxon>Dikarya</taxon>
        <taxon>Basidiomycota</taxon>
        <taxon>Ustilaginomycotina</taxon>
        <taxon>Exobasidiomycetes</taxon>
        <taxon>Microstromatales</taxon>
        <taxon>Microstromatales incertae sedis</taxon>
        <taxon>Pseudomicrostroma</taxon>
    </lineage>
</organism>
<evidence type="ECO:0000256" key="2">
    <source>
        <dbReference type="ARBA" id="ARBA00023002"/>
    </source>
</evidence>
<dbReference type="PANTHER" id="PTHR43103:SF5">
    <property type="entry name" value="4-EPIMERASE, PUTATIVE (AFU_ORTHOLOGUE AFUA_7G00360)-RELATED"/>
    <property type="match status" value="1"/>
</dbReference>
<accession>A0A316U9U2</accession>
<comment type="similarity">
    <text evidence="1">Belongs to the NAD(P)-dependent epimerase/dehydratase family.</text>
</comment>
<evidence type="ECO:0000256" key="1">
    <source>
        <dbReference type="ARBA" id="ARBA00007637"/>
    </source>
</evidence>
<dbReference type="GeneID" id="37011989"/>